<protein>
    <recommendedName>
        <fullName evidence="4">Transcription factor CBF/NF-Y/archaeal histone domain-containing protein</fullName>
    </recommendedName>
</protein>
<dbReference type="InterPro" id="IPR009072">
    <property type="entry name" value="Histone-fold"/>
</dbReference>
<evidence type="ECO:0000256" key="1">
    <source>
        <dbReference type="ARBA" id="ARBA00009053"/>
    </source>
</evidence>
<dbReference type="STRING" id="4155.A0A022RJH1"/>
<proteinExistence type="inferred from homology"/>
<dbReference type="GO" id="GO:0016602">
    <property type="term" value="C:CCAAT-binding factor complex"/>
    <property type="evidence" value="ECO:0000318"/>
    <property type="project" value="GO_Central"/>
</dbReference>
<dbReference type="GO" id="GO:0000981">
    <property type="term" value="F:DNA-binding transcription factor activity, RNA polymerase II-specific"/>
    <property type="evidence" value="ECO:0000318"/>
    <property type="project" value="GO_Central"/>
</dbReference>
<keyword evidence="2" id="KW-0805">Transcription regulation</keyword>
<dbReference type="SUPFAM" id="SSF47113">
    <property type="entry name" value="Histone-fold"/>
    <property type="match status" value="1"/>
</dbReference>
<sequence>TINPEVVATNLPAINVGDQNLAPPQGYRRKADLYMPMTNIVRILRRALPPHAKISDDAKEIIQECVSEFIFFVTNEANEKAHREYKTPIYPEDVIDAMASLGFDDYVEPLTVFINKYRAEDPERATSIQVQLPMAMHNVAQQPSAASVAPPVPPPSEAPIVIMGDGPVIVHYDEEVDPDEYIY</sequence>
<dbReference type="GO" id="GO:0006357">
    <property type="term" value="P:regulation of transcription by RNA polymerase II"/>
    <property type="evidence" value="ECO:0000318"/>
    <property type="project" value="GO_Central"/>
</dbReference>
<dbReference type="CDD" id="cd22907">
    <property type="entry name" value="HFD_NFYB"/>
    <property type="match status" value="1"/>
</dbReference>
<dbReference type="PANTHER" id="PTHR11064">
    <property type="entry name" value="CCAAT-BINDING TRANSCRIPTION FACTOR-RELATED"/>
    <property type="match status" value="1"/>
</dbReference>
<dbReference type="GO" id="GO:0046982">
    <property type="term" value="F:protein heterodimerization activity"/>
    <property type="evidence" value="ECO:0007669"/>
    <property type="project" value="InterPro"/>
</dbReference>
<feature type="domain" description="Transcription factor CBF/NF-Y/archaeal histone" evidence="4">
    <location>
        <begin position="35"/>
        <end position="98"/>
    </location>
</feature>
<dbReference type="eggNOG" id="KOG0869">
    <property type="taxonomic scope" value="Eukaryota"/>
</dbReference>
<evidence type="ECO:0000256" key="2">
    <source>
        <dbReference type="ARBA" id="ARBA00023015"/>
    </source>
</evidence>
<keyword evidence="6" id="KW-1185">Reference proteome</keyword>
<name>A0A022RJH1_ERYGU</name>
<evidence type="ECO:0000259" key="4">
    <source>
        <dbReference type="Pfam" id="PF00808"/>
    </source>
</evidence>
<accession>A0A022RJH1</accession>
<dbReference type="PANTHER" id="PTHR11064:SF115">
    <property type="entry name" value="NUCLEAR TRANSCRIPTION FACTOR Y SUBUNIT B-9"/>
    <property type="match status" value="1"/>
</dbReference>
<dbReference type="InterPro" id="IPR003958">
    <property type="entry name" value="CBFA_NFYB_domain"/>
</dbReference>
<dbReference type="EMBL" id="KI630398">
    <property type="protein sequence ID" value="EYU40572.1"/>
    <property type="molecule type" value="Genomic_DNA"/>
</dbReference>
<dbReference type="AlphaFoldDB" id="A0A022RJH1"/>
<dbReference type="PRINTS" id="PR00615">
    <property type="entry name" value="CCAATSUBUNTA"/>
</dbReference>
<reference evidence="5 6" key="1">
    <citation type="journal article" date="2013" name="Proc. Natl. Acad. Sci. U.S.A.">
        <title>Fine-scale variation in meiotic recombination in Mimulus inferred from population shotgun sequencing.</title>
        <authorList>
            <person name="Hellsten U."/>
            <person name="Wright K.M."/>
            <person name="Jenkins J."/>
            <person name="Shu S."/>
            <person name="Yuan Y."/>
            <person name="Wessler S.R."/>
            <person name="Schmutz J."/>
            <person name="Willis J.H."/>
            <person name="Rokhsar D.S."/>
        </authorList>
    </citation>
    <scope>NUCLEOTIDE SEQUENCE [LARGE SCALE GENOMIC DNA]</scope>
    <source>
        <strain evidence="6">cv. DUN x IM62</strain>
    </source>
</reference>
<comment type="similarity">
    <text evidence="1">Belongs to the NFYB/HAP3 subunit family.</text>
</comment>
<keyword evidence="3" id="KW-0804">Transcription</keyword>
<organism evidence="5 6">
    <name type="scientific">Erythranthe guttata</name>
    <name type="common">Yellow monkey flower</name>
    <name type="synonym">Mimulus guttatus</name>
    <dbReference type="NCBI Taxonomy" id="4155"/>
    <lineage>
        <taxon>Eukaryota</taxon>
        <taxon>Viridiplantae</taxon>
        <taxon>Streptophyta</taxon>
        <taxon>Embryophyta</taxon>
        <taxon>Tracheophyta</taxon>
        <taxon>Spermatophyta</taxon>
        <taxon>Magnoliopsida</taxon>
        <taxon>eudicotyledons</taxon>
        <taxon>Gunneridae</taxon>
        <taxon>Pentapetalae</taxon>
        <taxon>asterids</taxon>
        <taxon>lamiids</taxon>
        <taxon>Lamiales</taxon>
        <taxon>Phrymaceae</taxon>
        <taxon>Erythranthe</taxon>
    </lineage>
</organism>
<evidence type="ECO:0000313" key="5">
    <source>
        <dbReference type="EMBL" id="EYU40572.1"/>
    </source>
</evidence>
<dbReference type="Gene3D" id="1.10.20.10">
    <property type="entry name" value="Histone, subunit A"/>
    <property type="match status" value="1"/>
</dbReference>
<dbReference type="GO" id="GO:0001228">
    <property type="term" value="F:DNA-binding transcription activator activity, RNA polymerase II-specific"/>
    <property type="evidence" value="ECO:0007669"/>
    <property type="project" value="InterPro"/>
</dbReference>
<dbReference type="Proteomes" id="UP000030748">
    <property type="component" value="Unassembled WGS sequence"/>
</dbReference>
<dbReference type="Pfam" id="PF00808">
    <property type="entry name" value="CBFD_NFYB_HMF"/>
    <property type="match status" value="1"/>
</dbReference>
<dbReference type="InterPro" id="IPR027113">
    <property type="entry name" value="Transc_fact_NFYB/HAP3"/>
</dbReference>
<gene>
    <name evidence="5" type="ORF">MIMGU_mgv1a026146mg</name>
</gene>
<evidence type="ECO:0000256" key="3">
    <source>
        <dbReference type="ARBA" id="ARBA00023163"/>
    </source>
</evidence>
<feature type="non-terminal residue" evidence="5">
    <location>
        <position position="1"/>
    </location>
</feature>
<evidence type="ECO:0000313" key="6">
    <source>
        <dbReference type="Proteomes" id="UP000030748"/>
    </source>
</evidence>